<dbReference type="GO" id="GO:0046872">
    <property type="term" value="F:metal ion binding"/>
    <property type="evidence" value="ECO:0007669"/>
    <property type="project" value="UniProtKB-KW"/>
</dbReference>
<comment type="cofactor">
    <cofactor evidence="15">
        <name>[4Fe-4S] cluster</name>
        <dbReference type="ChEBI" id="CHEBI:49883"/>
    </cofactor>
    <text evidence="15">Binds 1 [4Fe-4S] cluster. The cluster is coordinated with 3 cysteines and an exchangeable S-adenosyl-L-methionine.</text>
</comment>
<dbReference type="InterPro" id="IPR058240">
    <property type="entry name" value="rSAM_sf"/>
</dbReference>
<evidence type="ECO:0000256" key="6">
    <source>
        <dbReference type="ARBA" id="ARBA00022490"/>
    </source>
</evidence>
<evidence type="ECO:0000256" key="11">
    <source>
        <dbReference type="ARBA" id="ARBA00023014"/>
    </source>
</evidence>
<evidence type="ECO:0000256" key="7">
    <source>
        <dbReference type="ARBA" id="ARBA00022691"/>
    </source>
</evidence>
<comment type="subunit">
    <text evidence="4">Monomer.</text>
</comment>
<dbReference type="PANTHER" id="PTHR13932">
    <property type="entry name" value="COPROPORPHYRINIGEN III OXIDASE"/>
    <property type="match status" value="1"/>
</dbReference>
<evidence type="ECO:0000256" key="2">
    <source>
        <dbReference type="ARBA" id="ARBA00004785"/>
    </source>
</evidence>
<evidence type="ECO:0000256" key="10">
    <source>
        <dbReference type="ARBA" id="ARBA00023004"/>
    </source>
</evidence>
<evidence type="ECO:0000256" key="3">
    <source>
        <dbReference type="ARBA" id="ARBA00005493"/>
    </source>
</evidence>
<dbReference type="EMBL" id="FQUJ01000004">
    <property type="protein sequence ID" value="SHE78763.1"/>
    <property type="molecule type" value="Genomic_DNA"/>
</dbReference>
<comment type="catalytic activity">
    <reaction evidence="14 15">
        <text>coproporphyrinogen III + 2 S-adenosyl-L-methionine = protoporphyrinogen IX + 2 5'-deoxyadenosine + 2 L-methionine + 2 CO2</text>
        <dbReference type="Rhea" id="RHEA:15425"/>
        <dbReference type="ChEBI" id="CHEBI:16526"/>
        <dbReference type="ChEBI" id="CHEBI:17319"/>
        <dbReference type="ChEBI" id="CHEBI:57307"/>
        <dbReference type="ChEBI" id="CHEBI:57309"/>
        <dbReference type="ChEBI" id="CHEBI:57844"/>
        <dbReference type="ChEBI" id="CHEBI:59789"/>
        <dbReference type="EC" id="1.3.98.3"/>
    </reaction>
</comment>
<keyword evidence="9 15" id="KW-0560">Oxidoreductase</keyword>
<dbReference type="STRING" id="1121942.SAMN02745148_01155"/>
<dbReference type="PIRSF" id="PIRSF000167">
    <property type="entry name" value="HemN"/>
    <property type="match status" value="1"/>
</dbReference>
<feature type="binding site" evidence="16">
    <location>
        <position position="190"/>
    </location>
    <ligand>
        <name>S-adenosyl-L-methionine</name>
        <dbReference type="ChEBI" id="CHEBI:59789"/>
        <label>2</label>
    </ligand>
</feature>
<dbReference type="SUPFAM" id="SSF102114">
    <property type="entry name" value="Radical SAM enzymes"/>
    <property type="match status" value="1"/>
</dbReference>
<dbReference type="Gene3D" id="3.80.30.20">
    <property type="entry name" value="tm_1862 like domain"/>
    <property type="match status" value="1"/>
</dbReference>
<dbReference type="InterPro" id="IPR034505">
    <property type="entry name" value="Coproporphyrinogen-III_oxidase"/>
</dbReference>
<feature type="binding site" evidence="16">
    <location>
        <position position="215"/>
    </location>
    <ligand>
        <name>S-adenosyl-L-methionine</name>
        <dbReference type="ChEBI" id="CHEBI:59789"/>
        <label>2</label>
    </ligand>
</feature>
<dbReference type="GO" id="GO:0006782">
    <property type="term" value="P:protoporphyrinogen IX biosynthetic process"/>
    <property type="evidence" value="ECO:0007669"/>
    <property type="project" value="UniProtKB-UniPathway"/>
</dbReference>
<keyword evidence="10 15" id="KW-0408">Iron</keyword>
<dbReference type="FunFam" id="1.10.10.920:FF:000001">
    <property type="entry name" value="Coproporphyrinogen-III oxidase"/>
    <property type="match status" value="1"/>
</dbReference>
<dbReference type="NCBIfam" id="TIGR00538">
    <property type="entry name" value="hemN"/>
    <property type="match status" value="1"/>
</dbReference>
<evidence type="ECO:0000256" key="14">
    <source>
        <dbReference type="ARBA" id="ARBA00048321"/>
    </source>
</evidence>
<dbReference type="GO" id="GO:0004109">
    <property type="term" value="F:coproporphyrinogen oxidase activity"/>
    <property type="evidence" value="ECO:0007669"/>
    <property type="project" value="InterPro"/>
</dbReference>
<sequence>MAATPTFDRALLEKYDRPGPCYSLYPGLPHLHKSFSASEYHQLAQASNEDPIPKPLAVGVHTPLCRPRRSGGSSHGTAIRRTVHASEYLDHLKREITLQAQLFDNDRQVEQLHLDDGVPACFTDEHLMALLDELARQFRIASSDDREFSLRVDPRSVTPERIVSLAALGFDRLSLDVQDLDPKVQDAIGRPLKDDQVADLVAAAHHAGFRSLNIDLVRGLPGQTLESFDATLDQAIALHPDRLTVHDHDPSDEASRTPCRSRAEDLPSREGRLELLELTLARLTTAGYVYIGQDHFALPDDELARARHTHRLQRNFQGYSARADCDLIGLGVTAIGKIGDSYSQNVRELSRYYTRLDTGQLPIWRGHDLSFDDLLRREVIDRLMCQEWLDFASIEARYRIVFRNYFAPELAALAPLADDGLVMVRRGAITLLPAGRLLLRQVAMVFDRYLNKPQQRRFSRVM</sequence>
<dbReference type="Gene3D" id="1.10.10.920">
    <property type="match status" value="1"/>
</dbReference>
<protein>
    <recommendedName>
        <fullName evidence="15">Coproporphyrinogen-III oxidase</fullName>
        <ecNumber evidence="15">1.3.98.3</ecNumber>
    </recommendedName>
</protein>
<proteinExistence type="inferred from homology"/>
<keyword evidence="20" id="KW-1185">Reference proteome</keyword>
<feature type="region of interest" description="Disordered" evidence="17">
    <location>
        <begin position="243"/>
        <end position="266"/>
    </location>
</feature>
<dbReference type="PANTHER" id="PTHR13932:SF6">
    <property type="entry name" value="OXYGEN-INDEPENDENT COPROPORPHYRINOGEN III OXIDASE"/>
    <property type="match status" value="1"/>
</dbReference>
<evidence type="ECO:0000256" key="4">
    <source>
        <dbReference type="ARBA" id="ARBA00011245"/>
    </source>
</evidence>
<dbReference type="UniPathway" id="UPA00251">
    <property type="reaction ID" value="UER00323"/>
</dbReference>
<dbReference type="InterPro" id="IPR010723">
    <property type="entry name" value="HemN_C"/>
</dbReference>
<evidence type="ECO:0000256" key="16">
    <source>
        <dbReference type="PIRSR" id="PIRSR000167-1"/>
    </source>
</evidence>
<evidence type="ECO:0000259" key="18">
    <source>
        <dbReference type="PROSITE" id="PS51918"/>
    </source>
</evidence>
<dbReference type="InterPro" id="IPR004558">
    <property type="entry name" value="Coprogen_oxidase_HemN"/>
</dbReference>
<evidence type="ECO:0000313" key="20">
    <source>
        <dbReference type="Proteomes" id="UP000184346"/>
    </source>
</evidence>
<comment type="subcellular location">
    <subcellularLocation>
        <location evidence="1 15">Cytoplasm</location>
    </subcellularLocation>
</comment>
<dbReference type="Pfam" id="PF04055">
    <property type="entry name" value="Radical_SAM"/>
    <property type="match status" value="1"/>
</dbReference>
<accession>A0A1M4WCH3</accession>
<dbReference type="EC" id="1.3.98.3" evidence="15"/>
<comment type="pathway">
    <text evidence="2 15">Porphyrin-containing compound metabolism; protoporphyrin-IX biosynthesis; protoporphyrinogen-IX from coproporphyrinogen-III (AdoMet route): step 1/1.</text>
</comment>
<dbReference type="GO" id="GO:0051539">
    <property type="term" value="F:4 iron, 4 sulfur cluster binding"/>
    <property type="evidence" value="ECO:0007669"/>
    <property type="project" value="UniProtKB-KW"/>
</dbReference>
<organism evidence="19 20">
    <name type="scientific">Modicisalibacter ilicicola DSM 19980</name>
    <dbReference type="NCBI Taxonomy" id="1121942"/>
    <lineage>
        <taxon>Bacteria</taxon>
        <taxon>Pseudomonadati</taxon>
        <taxon>Pseudomonadota</taxon>
        <taxon>Gammaproteobacteria</taxon>
        <taxon>Oceanospirillales</taxon>
        <taxon>Halomonadaceae</taxon>
        <taxon>Modicisalibacter</taxon>
    </lineage>
</organism>
<evidence type="ECO:0000256" key="8">
    <source>
        <dbReference type="ARBA" id="ARBA00022723"/>
    </source>
</evidence>
<evidence type="ECO:0000256" key="12">
    <source>
        <dbReference type="ARBA" id="ARBA00023244"/>
    </source>
</evidence>
<evidence type="ECO:0000256" key="5">
    <source>
        <dbReference type="ARBA" id="ARBA00022485"/>
    </source>
</evidence>
<keyword evidence="6 15" id="KW-0963">Cytoplasm</keyword>
<dbReference type="RefSeq" id="WP_072820657.1">
    <property type="nucleotide sequence ID" value="NZ_FQUJ01000004.1"/>
</dbReference>
<dbReference type="PROSITE" id="PS51918">
    <property type="entry name" value="RADICAL_SAM"/>
    <property type="match status" value="1"/>
</dbReference>
<name>A0A1M4WCH3_9GAMM</name>
<dbReference type="OrthoDB" id="9808022at2"/>
<feature type="domain" description="Radical SAM core" evidence="18">
    <location>
        <begin position="14"/>
        <end position="283"/>
    </location>
</feature>
<evidence type="ECO:0000313" key="19">
    <source>
        <dbReference type="EMBL" id="SHE78763.1"/>
    </source>
</evidence>
<comment type="function">
    <text evidence="13">Involved in the heme biosynthesis. Catalyzes the anaerobic oxidative decarboxylation of propionate groups of rings A and B of coproporphyrinogen III to yield the vinyl groups in protoporphyrinogen IX.</text>
</comment>
<dbReference type="SMART" id="SM00729">
    <property type="entry name" value="Elp3"/>
    <property type="match status" value="1"/>
</dbReference>
<evidence type="ECO:0000256" key="15">
    <source>
        <dbReference type="PIRNR" id="PIRNR000167"/>
    </source>
</evidence>
<keyword evidence="7 15" id="KW-0949">S-adenosyl-L-methionine</keyword>
<dbReference type="AlphaFoldDB" id="A0A1M4WCH3"/>
<feature type="binding site" evidence="16">
    <location>
        <position position="178"/>
    </location>
    <ligand>
        <name>S-adenosyl-L-methionine</name>
        <dbReference type="ChEBI" id="CHEBI:59789"/>
        <label>2</label>
    </ligand>
</feature>
<comment type="similarity">
    <text evidence="3 15">Belongs to the anaerobic coproporphyrinogen-III oxidase family.</text>
</comment>
<feature type="binding site" evidence="16">
    <location>
        <position position="335"/>
    </location>
    <ligand>
        <name>S-adenosyl-L-methionine</name>
        <dbReference type="ChEBI" id="CHEBI:59789"/>
        <label>1</label>
    </ligand>
</feature>
<evidence type="ECO:0000256" key="9">
    <source>
        <dbReference type="ARBA" id="ARBA00023002"/>
    </source>
</evidence>
<keyword evidence="11 15" id="KW-0411">Iron-sulfur</keyword>
<evidence type="ECO:0000256" key="1">
    <source>
        <dbReference type="ARBA" id="ARBA00004496"/>
    </source>
</evidence>
<keyword evidence="12 15" id="KW-0627">Porphyrin biosynthesis</keyword>
<dbReference type="Pfam" id="PF06969">
    <property type="entry name" value="HemN_C"/>
    <property type="match status" value="1"/>
</dbReference>
<dbReference type="GO" id="GO:0051989">
    <property type="term" value="F:coproporphyrinogen dehydrogenase activity"/>
    <property type="evidence" value="ECO:0007669"/>
    <property type="project" value="UniProtKB-EC"/>
</dbReference>
<dbReference type="InterPro" id="IPR006638">
    <property type="entry name" value="Elp3/MiaA/NifB-like_rSAM"/>
</dbReference>
<reference evidence="19 20" key="1">
    <citation type="submission" date="2016-11" db="EMBL/GenBank/DDBJ databases">
        <authorList>
            <person name="Jaros S."/>
            <person name="Januszkiewicz K."/>
            <person name="Wedrychowicz H."/>
        </authorList>
    </citation>
    <scope>NUCLEOTIDE SEQUENCE [LARGE SCALE GENOMIC DNA]</scope>
    <source>
        <strain evidence="19 20">DSM 19980</strain>
    </source>
</reference>
<gene>
    <name evidence="19" type="ORF">SAMN02745148_01155</name>
</gene>
<dbReference type="Proteomes" id="UP000184346">
    <property type="component" value="Unassembled WGS sequence"/>
</dbReference>
<dbReference type="InterPro" id="IPR023404">
    <property type="entry name" value="rSAM_horseshoe"/>
</dbReference>
<keyword evidence="5 15" id="KW-0004">4Fe-4S</keyword>
<evidence type="ECO:0000256" key="17">
    <source>
        <dbReference type="SAM" id="MobiDB-lite"/>
    </source>
</evidence>
<keyword evidence="8 15" id="KW-0479">Metal-binding</keyword>
<dbReference type="InterPro" id="IPR007197">
    <property type="entry name" value="rSAM"/>
</dbReference>
<dbReference type="GO" id="GO:0005737">
    <property type="term" value="C:cytoplasm"/>
    <property type="evidence" value="ECO:0007669"/>
    <property type="project" value="UniProtKB-SubCell"/>
</dbReference>
<evidence type="ECO:0000256" key="13">
    <source>
        <dbReference type="ARBA" id="ARBA00024295"/>
    </source>
</evidence>